<dbReference type="Proteomes" id="UP000274139">
    <property type="component" value="Unassembled WGS sequence"/>
</dbReference>
<accession>A0A454JL51</accession>
<comment type="caution">
    <text evidence="1">The sequence shown here is derived from an EMBL/GenBank/DDBJ whole genome shotgun (WGS) entry which is preliminary data.</text>
</comment>
<evidence type="ECO:0000313" key="2">
    <source>
        <dbReference type="Proteomes" id="UP000274139"/>
    </source>
</evidence>
<dbReference type="AlphaFoldDB" id="A0A454JL51"/>
<evidence type="ECO:0008006" key="3">
    <source>
        <dbReference type="Google" id="ProtNLM"/>
    </source>
</evidence>
<organism evidence="1 2">
    <name type="scientific">Aquitalea palustris</name>
    <dbReference type="NCBI Taxonomy" id="2480983"/>
    <lineage>
        <taxon>Bacteria</taxon>
        <taxon>Pseudomonadati</taxon>
        <taxon>Pseudomonadota</taxon>
        <taxon>Betaproteobacteria</taxon>
        <taxon>Neisseriales</taxon>
        <taxon>Chromobacteriaceae</taxon>
        <taxon>Aquitalea</taxon>
    </lineage>
</organism>
<protein>
    <recommendedName>
        <fullName evidence="3">Sulfatase-modifying factor enzyme domain-containing protein</fullName>
    </recommendedName>
</protein>
<gene>
    <name evidence="1" type="ORF">EAY64_05380</name>
</gene>
<keyword evidence="2" id="KW-1185">Reference proteome</keyword>
<proteinExistence type="predicted"/>
<sequence length="448" mass="51022">MEHANQTVLSLDKESGWDNEAPDHLDLSGTDLLLQAFKFEYIAYGFNLLGDNLVSPASRPPEFRMYNYNQDDLAFANQIFDVFRKEIERTQEGWVEIVPFPGNNNIVFLKGPNGKFDWVVRNQRDAAFSGNPYYPILRSDELPTAMKPSAFKAHLYFMTGEWYERLEHSAETRHYEEGGSTATWPGYTKLLQRELVAARRNYQRPTSPKGGQVGNFVPHRLDGYCLMVSPLVTIREFWHFFENSDWRNDRIERSSNCSSKLEADLSAVNLHDDDLLPTSVTWFDAVAFCRHYEKQTGLPVRLLEVEEWQKISPTPLYNLNHESLDETEEYDGVEWSDLTWAVTGGDGLTGGETSHRYPETCAGGGFLRFGKELNWTENHQGLPFVTVVDFGEWLDVCTDGYAPAANAVTGQALMTGPLERDKCPAHLTMRRKGLKVGFRLCYVAQPDA</sequence>
<name>A0A454JL51_9NEIS</name>
<evidence type="ECO:0000313" key="1">
    <source>
        <dbReference type="EMBL" id="RMD00156.1"/>
    </source>
</evidence>
<dbReference type="EMBL" id="RFAR01000018">
    <property type="protein sequence ID" value="RMD00156.1"/>
    <property type="molecule type" value="Genomic_DNA"/>
</dbReference>
<reference evidence="1 2" key="1">
    <citation type="submission" date="2018-10" db="EMBL/GenBank/DDBJ databases">
        <title>Draft genome sequence of Aquitalea MWU14-2217 isolated from a wild cranberry bog in Provincetown, Massachusetts.</title>
        <authorList>
            <person name="Ebadzadsahrai G."/>
            <person name="Soby S."/>
        </authorList>
    </citation>
    <scope>NUCLEOTIDE SEQUENCE [LARGE SCALE GENOMIC DNA]</scope>
    <source>
        <strain evidence="1 2">MWU14-2217</strain>
    </source>
</reference>